<evidence type="ECO:0000313" key="2">
    <source>
        <dbReference type="EMBL" id="KAF7417012.1"/>
    </source>
</evidence>
<evidence type="ECO:0000256" key="1">
    <source>
        <dbReference type="SAM" id="MobiDB-lite"/>
    </source>
</evidence>
<comment type="caution">
    <text evidence="2">The sequence shown here is derived from an EMBL/GenBank/DDBJ whole genome shotgun (WGS) entry which is preliminary data.</text>
</comment>
<name>A0A834NSB1_VESPE</name>
<feature type="compositionally biased region" description="Acidic residues" evidence="1">
    <location>
        <begin position="61"/>
        <end position="83"/>
    </location>
</feature>
<accession>A0A834NSB1</accession>
<feature type="region of interest" description="Disordered" evidence="1">
    <location>
        <begin position="1"/>
        <end position="47"/>
    </location>
</feature>
<feature type="region of interest" description="Disordered" evidence="1">
    <location>
        <begin position="59"/>
        <end position="113"/>
    </location>
</feature>
<proteinExistence type="predicted"/>
<gene>
    <name evidence="2" type="ORF">H0235_011543</name>
</gene>
<evidence type="ECO:0000313" key="3">
    <source>
        <dbReference type="Proteomes" id="UP000600918"/>
    </source>
</evidence>
<organism evidence="2 3">
    <name type="scientific">Vespula pensylvanica</name>
    <name type="common">Western yellow jacket</name>
    <name type="synonym">Wasp</name>
    <dbReference type="NCBI Taxonomy" id="30213"/>
    <lineage>
        <taxon>Eukaryota</taxon>
        <taxon>Metazoa</taxon>
        <taxon>Ecdysozoa</taxon>
        <taxon>Arthropoda</taxon>
        <taxon>Hexapoda</taxon>
        <taxon>Insecta</taxon>
        <taxon>Pterygota</taxon>
        <taxon>Neoptera</taxon>
        <taxon>Endopterygota</taxon>
        <taxon>Hymenoptera</taxon>
        <taxon>Apocrita</taxon>
        <taxon>Aculeata</taxon>
        <taxon>Vespoidea</taxon>
        <taxon>Vespidae</taxon>
        <taxon>Vespinae</taxon>
        <taxon>Vespula</taxon>
    </lineage>
</organism>
<reference evidence="2" key="1">
    <citation type="journal article" date="2020" name="G3 (Bethesda)">
        <title>High-Quality Assemblies for Three Invasive Social Wasps from the &lt;i&gt;Vespula&lt;/i&gt; Genus.</title>
        <authorList>
            <person name="Harrop T.W.R."/>
            <person name="Guhlin J."/>
            <person name="McLaughlin G.M."/>
            <person name="Permina E."/>
            <person name="Stockwell P."/>
            <person name="Gilligan J."/>
            <person name="Le Lec M.F."/>
            <person name="Gruber M.A.M."/>
            <person name="Quinn O."/>
            <person name="Lovegrove M."/>
            <person name="Duncan E.J."/>
            <person name="Remnant E.J."/>
            <person name="Van Eeckhoven J."/>
            <person name="Graham B."/>
            <person name="Knapp R.A."/>
            <person name="Langford K.W."/>
            <person name="Kronenberg Z."/>
            <person name="Press M.O."/>
            <person name="Eacker S.M."/>
            <person name="Wilson-Rankin E.E."/>
            <person name="Purcell J."/>
            <person name="Lester P.J."/>
            <person name="Dearden P.K."/>
        </authorList>
    </citation>
    <scope>NUCLEOTIDE SEQUENCE</scope>
    <source>
        <strain evidence="2">Volc-1</strain>
    </source>
</reference>
<feature type="compositionally biased region" description="Basic and acidic residues" evidence="1">
    <location>
        <begin position="93"/>
        <end position="111"/>
    </location>
</feature>
<dbReference type="Proteomes" id="UP000600918">
    <property type="component" value="Unassembled WGS sequence"/>
</dbReference>
<protein>
    <submittedName>
        <fullName evidence="2">Uncharacterized protein</fullName>
    </submittedName>
</protein>
<dbReference type="AlphaFoldDB" id="A0A834NSB1"/>
<dbReference type="EMBL" id="JACSDY010000010">
    <property type="protein sequence ID" value="KAF7417012.1"/>
    <property type="molecule type" value="Genomic_DNA"/>
</dbReference>
<feature type="compositionally biased region" description="Polar residues" evidence="1">
    <location>
        <begin position="27"/>
        <end position="44"/>
    </location>
</feature>
<sequence length="133" mass="15457">MPADARYFRKEDVPICSASQPQPQPQSFLTSEQANGTSPSSLRGTQPLFDKKLWLFTTIREDDDDDENDDDDDDENDDDDDDEARSFDLCPQRQERRREEDRRSKAVKPPEDFEIFVLKRNAMPSAERDNAKK</sequence>
<keyword evidence="3" id="KW-1185">Reference proteome</keyword>
<feature type="compositionally biased region" description="Basic and acidic residues" evidence="1">
    <location>
        <begin position="1"/>
        <end position="13"/>
    </location>
</feature>